<evidence type="ECO:0000256" key="5">
    <source>
        <dbReference type="ARBA" id="ARBA00023004"/>
    </source>
</evidence>
<keyword evidence="3" id="KW-0004">4Fe-4S</keyword>
<evidence type="ECO:0000256" key="2">
    <source>
        <dbReference type="ARBA" id="ARBA00011032"/>
    </source>
</evidence>
<dbReference type="SUPFAM" id="SSF48310">
    <property type="entry name" value="Aldehyde ferredoxin oxidoreductase, C-terminal domains"/>
    <property type="match status" value="1"/>
</dbReference>
<keyword evidence="4" id="KW-0479">Metal-binding</keyword>
<keyword evidence="5" id="KW-0408">Iron</keyword>
<dbReference type="SUPFAM" id="SSF56228">
    <property type="entry name" value="Aldehyde ferredoxin oxidoreductase, N-terminal domain"/>
    <property type="match status" value="1"/>
</dbReference>
<protein>
    <recommendedName>
        <fullName evidence="10">Aldehyde ferredoxin oxidoreductase C-terminal domain-containing protein</fullName>
    </recommendedName>
</protein>
<comment type="similarity">
    <text evidence="2">Belongs to the AOR/FOR family.</text>
</comment>
<dbReference type="GO" id="GO:0009055">
    <property type="term" value="F:electron transfer activity"/>
    <property type="evidence" value="ECO:0007669"/>
    <property type="project" value="InterPro"/>
</dbReference>
<dbReference type="Pfam" id="PF02730">
    <property type="entry name" value="AFOR_N"/>
    <property type="match status" value="1"/>
</dbReference>
<gene>
    <name evidence="9" type="ORF">S01H4_29536</name>
</gene>
<feature type="domain" description="Aldehyde ferredoxin oxidoreductase N-terminal" evidence="8">
    <location>
        <begin position="20"/>
        <end position="64"/>
    </location>
</feature>
<evidence type="ECO:0000313" key="9">
    <source>
        <dbReference type="EMBL" id="GAG81029.1"/>
    </source>
</evidence>
<evidence type="ECO:0000256" key="3">
    <source>
        <dbReference type="ARBA" id="ARBA00022485"/>
    </source>
</evidence>
<dbReference type="EMBL" id="BART01015170">
    <property type="protein sequence ID" value="GAG81029.1"/>
    <property type="molecule type" value="Genomic_DNA"/>
</dbReference>
<dbReference type="Pfam" id="PF01314">
    <property type="entry name" value="AFOR_C"/>
    <property type="match status" value="1"/>
</dbReference>
<comment type="cofactor">
    <cofactor evidence="1">
        <name>[4Fe-4S] cluster</name>
        <dbReference type="ChEBI" id="CHEBI:49883"/>
    </cofactor>
</comment>
<dbReference type="InterPro" id="IPR051919">
    <property type="entry name" value="W-dependent_AOR"/>
</dbReference>
<sequence length="316" mass="34419">QLHEELTRNTEKNRNLFNWAAGEYLMRAASVATNDLEGYPSRHAARGGLGAVMGSKRIKAIIISPRNSSEVKISDLKKFRGVSKPFARELAESKKNFSIYGTPNMVRGMSAYGGLPTKNFRMGSYDKAIDISGERLHELVTARGGRKRVPCSPTCVIKCSNIYVDENGDHLTSSLEYETIFANGSNLLINDLDDIAQIDHLCDDAGIDTIEFGVTMGVAMDIGKVPWGDAESVFQIIREISQGSETGKLYGNGVCYLGKHFNVERIPHVKGQGISGYDPRVFKAMGITYVTSPMGADHTSGAAIPGRVASQTKDYG</sequence>
<reference evidence="9" key="1">
    <citation type="journal article" date="2014" name="Front. Microbiol.">
        <title>High frequency of phylogenetically diverse reductive dehalogenase-homologous genes in deep subseafloor sedimentary metagenomes.</title>
        <authorList>
            <person name="Kawai M."/>
            <person name="Futagami T."/>
            <person name="Toyoda A."/>
            <person name="Takaki Y."/>
            <person name="Nishi S."/>
            <person name="Hori S."/>
            <person name="Arai W."/>
            <person name="Tsubouchi T."/>
            <person name="Morono Y."/>
            <person name="Uchiyama I."/>
            <person name="Ito T."/>
            <person name="Fujiyama A."/>
            <person name="Inagaki F."/>
            <person name="Takami H."/>
        </authorList>
    </citation>
    <scope>NUCLEOTIDE SEQUENCE</scope>
    <source>
        <strain evidence="9">Expedition CK06-06</strain>
    </source>
</reference>
<dbReference type="InterPro" id="IPR013983">
    <property type="entry name" value="Ald_Fedxn_OxRdtase_N"/>
</dbReference>
<dbReference type="PANTHER" id="PTHR30038:SF0">
    <property type="entry name" value="TUNGSTEN-CONTAINING ALDEHYDE FERREDOXIN OXIDOREDUCTASE"/>
    <property type="match status" value="1"/>
</dbReference>
<dbReference type="InterPro" id="IPR013984">
    <property type="entry name" value="Ald_Fedxn_OxRdtase_dom2"/>
</dbReference>
<comment type="caution">
    <text evidence="9">The sequence shown here is derived from an EMBL/GenBank/DDBJ whole genome shotgun (WGS) entry which is preliminary data.</text>
</comment>
<dbReference type="Gene3D" id="3.60.9.10">
    <property type="entry name" value="Aldehyde ferredoxin oxidoreductase, N-terminal domain"/>
    <property type="match status" value="1"/>
</dbReference>
<proteinExistence type="inferred from homology"/>
<accession>X1AGH6</accession>
<evidence type="ECO:0000256" key="4">
    <source>
        <dbReference type="ARBA" id="ARBA00022723"/>
    </source>
</evidence>
<evidence type="ECO:0000259" key="7">
    <source>
        <dbReference type="Pfam" id="PF01314"/>
    </source>
</evidence>
<dbReference type="InterPro" id="IPR036021">
    <property type="entry name" value="Tungsten_al_ferr_oxy-like_C"/>
</dbReference>
<evidence type="ECO:0000256" key="6">
    <source>
        <dbReference type="ARBA" id="ARBA00023014"/>
    </source>
</evidence>
<name>X1AGH6_9ZZZZ</name>
<dbReference type="AlphaFoldDB" id="X1AGH6"/>
<evidence type="ECO:0000256" key="1">
    <source>
        <dbReference type="ARBA" id="ARBA00001966"/>
    </source>
</evidence>
<feature type="non-terminal residue" evidence="9">
    <location>
        <position position="1"/>
    </location>
</feature>
<dbReference type="InterPro" id="IPR001203">
    <property type="entry name" value="OxRdtase_Ald_Fedxn_C"/>
</dbReference>
<dbReference type="GO" id="GO:0016625">
    <property type="term" value="F:oxidoreductase activity, acting on the aldehyde or oxo group of donors, iron-sulfur protein as acceptor"/>
    <property type="evidence" value="ECO:0007669"/>
    <property type="project" value="InterPro"/>
</dbReference>
<feature type="non-terminal residue" evidence="9">
    <location>
        <position position="316"/>
    </location>
</feature>
<dbReference type="GO" id="GO:0051539">
    <property type="term" value="F:4 iron, 4 sulfur cluster binding"/>
    <property type="evidence" value="ECO:0007669"/>
    <property type="project" value="UniProtKB-KW"/>
</dbReference>
<organism evidence="9">
    <name type="scientific">marine sediment metagenome</name>
    <dbReference type="NCBI Taxonomy" id="412755"/>
    <lineage>
        <taxon>unclassified sequences</taxon>
        <taxon>metagenomes</taxon>
        <taxon>ecological metagenomes</taxon>
    </lineage>
</organism>
<dbReference type="InterPro" id="IPR036503">
    <property type="entry name" value="Ald_Fedxn_OxRdtase_N_sf"/>
</dbReference>
<dbReference type="Gene3D" id="1.10.569.10">
    <property type="entry name" value="Aldehyde Ferredoxin Oxidoreductase Protein, subunit A, domain 2"/>
    <property type="match status" value="1"/>
</dbReference>
<dbReference type="PANTHER" id="PTHR30038">
    <property type="entry name" value="ALDEHYDE FERREDOXIN OXIDOREDUCTASE"/>
    <property type="match status" value="1"/>
</dbReference>
<dbReference type="GO" id="GO:0046872">
    <property type="term" value="F:metal ion binding"/>
    <property type="evidence" value="ECO:0007669"/>
    <property type="project" value="UniProtKB-KW"/>
</dbReference>
<evidence type="ECO:0000259" key="8">
    <source>
        <dbReference type="Pfam" id="PF02730"/>
    </source>
</evidence>
<keyword evidence="6" id="KW-0411">Iron-sulfur</keyword>
<evidence type="ECO:0008006" key="10">
    <source>
        <dbReference type="Google" id="ProtNLM"/>
    </source>
</evidence>
<feature type="domain" description="Aldehyde ferredoxin oxidoreductase C-terminal" evidence="7">
    <location>
        <begin position="88"/>
        <end position="303"/>
    </location>
</feature>